<protein>
    <submittedName>
        <fullName evidence="1">Uncharacterized protein</fullName>
    </submittedName>
</protein>
<dbReference type="EMBL" id="GBRH01278565">
    <property type="protein sequence ID" value="JAD19330.1"/>
    <property type="molecule type" value="Transcribed_RNA"/>
</dbReference>
<organism evidence="1">
    <name type="scientific">Arundo donax</name>
    <name type="common">Giant reed</name>
    <name type="synonym">Donax arundinaceus</name>
    <dbReference type="NCBI Taxonomy" id="35708"/>
    <lineage>
        <taxon>Eukaryota</taxon>
        <taxon>Viridiplantae</taxon>
        <taxon>Streptophyta</taxon>
        <taxon>Embryophyta</taxon>
        <taxon>Tracheophyta</taxon>
        <taxon>Spermatophyta</taxon>
        <taxon>Magnoliopsida</taxon>
        <taxon>Liliopsida</taxon>
        <taxon>Poales</taxon>
        <taxon>Poaceae</taxon>
        <taxon>PACMAD clade</taxon>
        <taxon>Arundinoideae</taxon>
        <taxon>Arundineae</taxon>
        <taxon>Arundo</taxon>
    </lineage>
</organism>
<sequence length="67" mass="7103">MIHRPFTSDDTAASFFLRSSITCGPVRPTDASSCTTDMTLEQPGEGMALPIENRCPAVARTTLSGAN</sequence>
<dbReference type="AlphaFoldDB" id="A0A0A8Y2B2"/>
<name>A0A0A8Y2B2_ARUDO</name>
<reference evidence="1" key="1">
    <citation type="submission" date="2014-09" db="EMBL/GenBank/DDBJ databases">
        <authorList>
            <person name="Magalhaes I.L.F."/>
            <person name="Oliveira U."/>
            <person name="Santos F.R."/>
            <person name="Vidigal T.H.D.A."/>
            <person name="Brescovit A.D."/>
            <person name="Santos A.J."/>
        </authorList>
    </citation>
    <scope>NUCLEOTIDE SEQUENCE</scope>
    <source>
        <tissue evidence="1">Shoot tissue taken approximately 20 cm above the soil surface</tissue>
    </source>
</reference>
<accession>A0A0A8Y2B2</accession>
<reference evidence="1" key="2">
    <citation type="journal article" date="2015" name="Data Brief">
        <title>Shoot transcriptome of the giant reed, Arundo donax.</title>
        <authorList>
            <person name="Barrero R.A."/>
            <person name="Guerrero F.D."/>
            <person name="Moolhuijzen P."/>
            <person name="Goolsby J.A."/>
            <person name="Tidwell J."/>
            <person name="Bellgard S.E."/>
            <person name="Bellgard M.I."/>
        </authorList>
    </citation>
    <scope>NUCLEOTIDE SEQUENCE</scope>
    <source>
        <tissue evidence="1">Shoot tissue taken approximately 20 cm above the soil surface</tissue>
    </source>
</reference>
<evidence type="ECO:0000313" key="1">
    <source>
        <dbReference type="EMBL" id="JAD19330.1"/>
    </source>
</evidence>
<proteinExistence type="predicted"/>